<gene>
    <name evidence="2" type="ORF">ACD_4C00032G0002</name>
</gene>
<reference evidence="2" key="1">
    <citation type="journal article" date="2012" name="Science">
        <title>Fermentation, hydrogen, and sulfur metabolism in multiple uncultivated bacterial phyla.</title>
        <authorList>
            <person name="Wrighton K.C."/>
            <person name="Thomas B.C."/>
            <person name="Sharon I."/>
            <person name="Miller C.S."/>
            <person name="Castelle C.J."/>
            <person name="VerBerkmoes N.C."/>
            <person name="Wilkins M.J."/>
            <person name="Hettich R.L."/>
            <person name="Lipton M.S."/>
            <person name="Williams K.H."/>
            <person name="Long P.E."/>
            <person name="Banfield J.F."/>
        </authorList>
    </citation>
    <scope>NUCLEOTIDE SEQUENCE [LARGE SCALE GENOMIC DNA]</scope>
</reference>
<dbReference type="Pfam" id="PF00293">
    <property type="entry name" value="NUDIX"/>
    <property type="match status" value="1"/>
</dbReference>
<organism evidence="2">
    <name type="scientific">uncultured bacterium</name>
    <name type="common">gcode 4</name>
    <dbReference type="NCBI Taxonomy" id="1234023"/>
    <lineage>
        <taxon>Bacteria</taxon>
        <taxon>environmental samples</taxon>
    </lineage>
</organism>
<comment type="caution">
    <text evidence="2">The sequence shown here is derived from an EMBL/GenBank/DDBJ whole genome shotgun (WGS) entry which is preliminary data.</text>
</comment>
<dbReference type="PROSITE" id="PS51462">
    <property type="entry name" value="NUDIX"/>
    <property type="match status" value="1"/>
</dbReference>
<dbReference type="PANTHER" id="PTHR43736:SF1">
    <property type="entry name" value="DIHYDRONEOPTERIN TRIPHOSPHATE DIPHOSPHATASE"/>
    <property type="match status" value="1"/>
</dbReference>
<dbReference type="InterPro" id="IPR015797">
    <property type="entry name" value="NUDIX_hydrolase-like_dom_sf"/>
</dbReference>
<evidence type="ECO:0000313" key="2">
    <source>
        <dbReference type="EMBL" id="EKE27124.1"/>
    </source>
</evidence>
<protein>
    <submittedName>
        <fullName evidence="2">MutT/NUDIX family protein</fullName>
    </submittedName>
</protein>
<dbReference type="Gene3D" id="3.90.79.10">
    <property type="entry name" value="Nucleoside Triphosphate Pyrophosphohydrolase"/>
    <property type="match status" value="1"/>
</dbReference>
<evidence type="ECO:0000259" key="1">
    <source>
        <dbReference type="PROSITE" id="PS51462"/>
    </source>
</evidence>
<proteinExistence type="predicted"/>
<dbReference type="InterPro" id="IPR000086">
    <property type="entry name" value="NUDIX_hydrolase_dom"/>
</dbReference>
<feature type="domain" description="Nudix hydrolase" evidence="1">
    <location>
        <begin position="7"/>
        <end position="138"/>
    </location>
</feature>
<dbReference type="EMBL" id="AMFJ01000548">
    <property type="protein sequence ID" value="EKE27124.1"/>
    <property type="molecule type" value="Genomic_DNA"/>
</dbReference>
<accession>K2GAH9</accession>
<sequence>MKAWTDYIWVWVWCLIVNDDNEVLLMRRSKNCKNDVWFWTRTWWSVELNETVEDALRREVKEEIWVEIKIIKSLGYFDHILKSEKQHWVSFSFIAKITKWEIVNLEPNKCDEIKWFSLDNLPELIPQYTIDSIEVFKEMIW</sequence>
<dbReference type="AlphaFoldDB" id="K2GAH9"/>
<dbReference type="PANTHER" id="PTHR43736">
    <property type="entry name" value="ADP-RIBOSE PYROPHOSPHATASE"/>
    <property type="match status" value="1"/>
</dbReference>
<dbReference type="SUPFAM" id="SSF55811">
    <property type="entry name" value="Nudix"/>
    <property type="match status" value="1"/>
</dbReference>
<name>K2GAH9_9BACT</name>